<dbReference type="Proteomes" id="UP000321089">
    <property type="component" value="Unassembled WGS sequence"/>
</dbReference>
<dbReference type="EMBL" id="BKBC01000095">
    <property type="protein sequence ID" value="GEQ23282.1"/>
    <property type="molecule type" value="Genomic_DNA"/>
</dbReference>
<dbReference type="RefSeq" id="WP_146869306.1">
    <property type="nucleotide sequence ID" value="NZ_BKBC01000095.1"/>
</dbReference>
<protein>
    <submittedName>
        <fullName evidence="1">Uncharacterized protein</fullName>
    </submittedName>
</protein>
<evidence type="ECO:0000313" key="2">
    <source>
        <dbReference type="Proteomes" id="UP000321089"/>
    </source>
</evidence>
<accession>A0A512TSR9</accession>
<organism evidence="1 2">
    <name type="scientific">Clostridium butyricum</name>
    <dbReference type="NCBI Taxonomy" id="1492"/>
    <lineage>
        <taxon>Bacteria</taxon>
        <taxon>Bacillati</taxon>
        <taxon>Bacillota</taxon>
        <taxon>Clostridia</taxon>
        <taxon>Eubacteriales</taxon>
        <taxon>Clostridiaceae</taxon>
        <taxon>Clostridium</taxon>
    </lineage>
</organism>
<proteinExistence type="predicted"/>
<gene>
    <name evidence="1" type="ORF">CBU02nite_37880</name>
</gene>
<evidence type="ECO:0000313" key="1">
    <source>
        <dbReference type="EMBL" id="GEQ23282.1"/>
    </source>
</evidence>
<dbReference type="AlphaFoldDB" id="A0A512TSR9"/>
<name>A0A512TSR9_CLOBU</name>
<comment type="caution">
    <text evidence="1">The sequence shown here is derived from an EMBL/GenBank/DDBJ whole genome shotgun (WGS) entry which is preliminary data.</text>
</comment>
<sequence length="150" mass="17268">MKIDKCIIEIEDMASDDFQMLESYLKNKAGKVYVKITQTNDNANSSTNTSNNNLNRLKKFMNNLTDKQLKVFKYFMNNPGPVDSNKLKEDLPFLKPHGAMPGVFSATKRWISLGGKREDSPFVQIDWDKSSKYGIYRGLTTDEIEYLKRP</sequence>
<reference evidence="1 2" key="1">
    <citation type="submission" date="2019-07" db="EMBL/GenBank/DDBJ databases">
        <title>Whole genome shotgun sequence of Clostridium butyricum NBRC 3858.</title>
        <authorList>
            <person name="Hosoyama A."/>
            <person name="Uohara A."/>
            <person name="Ohji S."/>
            <person name="Ichikawa N."/>
        </authorList>
    </citation>
    <scope>NUCLEOTIDE SEQUENCE [LARGE SCALE GENOMIC DNA]</scope>
    <source>
        <strain evidence="1 2">NBRC 3858</strain>
    </source>
</reference>